<evidence type="ECO:0000313" key="2">
    <source>
        <dbReference type="Proteomes" id="UP001157355"/>
    </source>
</evidence>
<comment type="caution">
    <text evidence="1">The sequence shown here is derived from an EMBL/GenBank/DDBJ whole genome shotgun (WGS) entry which is preliminary data.</text>
</comment>
<dbReference type="RefSeq" id="WP_284323802.1">
    <property type="nucleotide sequence ID" value="NZ_BSPP01000003.1"/>
</dbReference>
<name>A0AA37TTM4_9RHOB</name>
<dbReference type="AlphaFoldDB" id="A0AA37TTM4"/>
<proteinExistence type="predicted"/>
<accession>A0AA37TTM4</accession>
<dbReference type="EMBL" id="BSPP01000003">
    <property type="protein sequence ID" value="GLS85575.1"/>
    <property type="molecule type" value="Genomic_DNA"/>
</dbReference>
<dbReference type="Proteomes" id="UP001157355">
    <property type="component" value="Unassembled WGS sequence"/>
</dbReference>
<protein>
    <submittedName>
        <fullName evidence="1">Uncharacterized protein</fullName>
    </submittedName>
</protein>
<gene>
    <name evidence="1" type="ORF">GCM10010873_05480</name>
</gene>
<sequence length="163" mass="18302">MENEYPEFQRLVNDSPFLSEKWAAMVERVQDDAMKHYGVQISESDVFQLSEARLGTFGGAFDQAAYEKEFMELKAFREVQNLRRVQAGDVVAQAEAVLKVEEIHPHKRAERMAMARKLGVASVGGGTKEHPLADMGKKQQLEILLTLPLAARIAEARKVGIME</sequence>
<reference evidence="1 2" key="1">
    <citation type="journal article" date="2014" name="Int. J. Syst. Evol. Microbiol.">
        <title>Complete genome sequence of Corynebacterium casei LMG S-19264T (=DSM 44701T), isolated from a smear-ripened cheese.</title>
        <authorList>
            <consortium name="US DOE Joint Genome Institute (JGI-PGF)"/>
            <person name="Walter F."/>
            <person name="Albersmeier A."/>
            <person name="Kalinowski J."/>
            <person name="Ruckert C."/>
        </authorList>
    </citation>
    <scope>NUCLEOTIDE SEQUENCE [LARGE SCALE GENOMIC DNA]</scope>
    <source>
        <strain evidence="1 2">NBRC 111766</strain>
    </source>
</reference>
<evidence type="ECO:0000313" key="1">
    <source>
        <dbReference type="EMBL" id="GLS85575.1"/>
    </source>
</evidence>
<organism evidence="1 2">
    <name type="scientific">Cypionkella aquatica</name>
    <dbReference type="NCBI Taxonomy" id="1756042"/>
    <lineage>
        <taxon>Bacteria</taxon>
        <taxon>Pseudomonadati</taxon>
        <taxon>Pseudomonadota</taxon>
        <taxon>Alphaproteobacteria</taxon>
        <taxon>Rhodobacterales</taxon>
        <taxon>Paracoccaceae</taxon>
        <taxon>Cypionkella</taxon>
    </lineage>
</organism>
<keyword evidence="2" id="KW-1185">Reference proteome</keyword>